<evidence type="ECO:0000256" key="1">
    <source>
        <dbReference type="SAM" id="Phobius"/>
    </source>
</evidence>
<keyword evidence="1" id="KW-1133">Transmembrane helix</keyword>
<protein>
    <submittedName>
        <fullName evidence="2">DUF1772 domain-containing protein</fullName>
    </submittedName>
</protein>
<feature type="transmembrane region" description="Helical" evidence="1">
    <location>
        <begin position="140"/>
        <end position="160"/>
    </location>
</feature>
<name>A0A7C9HIQ2_9MICO</name>
<feature type="transmembrane region" description="Helical" evidence="1">
    <location>
        <begin position="82"/>
        <end position="103"/>
    </location>
</feature>
<proteinExistence type="predicted"/>
<dbReference type="OrthoDB" id="4412667at2"/>
<evidence type="ECO:0000313" key="2">
    <source>
        <dbReference type="EMBL" id="MUN08008.1"/>
    </source>
</evidence>
<dbReference type="RefSeq" id="WP_155842844.1">
    <property type="nucleotide sequence ID" value="NZ_BAAAIA010000001.1"/>
</dbReference>
<comment type="caution">
    <text evidence="2">The sequence shown here is derived from an EMBL/GenBank/DDBJ whole genome shotgun (WGS) entry which is preliminary data.</text>
</comment>
<dbReference type="InterPro" id="IPR013901">
    <property type="entry name" value="Anthrone_oxy"/>
</dbReference>
<dbReference type="Proteomes" id="UP000480122">
    <property type="component" value="Unassembled WGS sequence"/>
</dbReference>
<keyword evidence="3" id="KW-1185">Reference proteome</keyword>
<evidence type="ECO:0000313" key="3">
    <source>
        <dbReference type="Proteomes" id="UP000480122"/>
    </source>
</evidence>
<gene>
    <name evidence="2" type="ORF">GLX25_12885</name>
</gene>
<sequence length="161" mass="16844">MEGLIAIAEFVSLMLVGLVAGILLATQLGQLRVQRRLGARDFTLVKHEFEVALGRVMPVLVIAAGVSIVPLVVLRFPAGPAAFVAALAALALWIGVIVVTLVFNAPVNALAARWDPESPPEDWQALRAKWHRGQTIRTPLAVAAFAGVALASVLPMGGAAG</sequence>
<dbReference type="Pfam" id="PF08592">
    <property type="entry name" value="Anthrone_oxy"/>
    <property type="match status" value="1"/>
</dbReference>
<dbReference type="AlphaFoldDB" id="A0A7C9HIQ2"/>
<dbReference type="EMBL" id="WODA01000023">
    <property type="protein sequence ID" value="MUN08008.1"/>
    <property type="molecule type" value="Genomic_DNA"/>
</dbReference>
<feature type="transmembrane region" description="Helical" evidence="1">
    <location>
        <begin position="56"/>
        <end position="76"/>
    </location>
</feature>
<keyword evidence="1" id="KW-0472">Membrane</keyword>
<organism evidence="2 3">
    <name type="scientific">Agromyces luteolus</name>
    <dbReference type="NCBI Taxonomy" id="88373"/>
    <lineage>
        <taxon>Bacteria</taxon>
        <taxon>Bacillati</taxon>
        <taxon>Actinomycetota</taxon>
        <taxon>Actinomycetes</taxon>
        <taxon>Micrococcales</taxon>
        <taxon>Microbacteriaceae</taxon>
        <taxon>Agromyces</taxon>
    </lineage>
</organism>
<accession>A0A7C9HIQ2</accession>
<keyword evidence="1" id="KW-0812">Transmembrane</keyword>
<reference evidence="2 3" key="1">
    <citation type="submission" date="2019-11" db="EMBL/GenBank/DDBJ databases">
        <title>Agromyces kandeliae sp. nov., isolated from mangrove soil.</title>
        <authorList>
            <person name="Wang R."/>
        </authorList>
    </citation>
    <scope>NUCLEOTIDE SEQUENCE [LARGE SCALE GENOMIC DNA]</scope>
    <source>
        <strain evidence="2 3">JCM 11431</strain>
    </source>
</reference>
<feature type="transmembrane region" description="Helical" evidence="1">
    <location>
        <begin position="6"/>
        <end position="26"/>
    </location>
</feature>